<dbReference type="PROSITE" id="PS51278">
    <property type="entry name" value="GATASE_TYPE_2"/>
    <property type="match status" value="1"/>
</dbReference>
<dbReference type="SUPFAM" id="SSF56235">
    <property type="entry name" value="N-terminal nucleophile aminohydrolases (Ntn hydrolases)"/>
    <property type="match status" value="1"/>
</dbReference>
<comment type="caution">
    <text evidence="3">The sequence shown here is derived from an EMBL/GenBank/DDBJ whole genome shotgun (WGS) entry which is preliminary data.</text>
</comment>
<dbReference type="Proteomes" id="UP000474778">
    <property type="component" value="Unassembled WGS sequence"/>
</dbReference>
<evidence type="ECO:0000313" key="3">
    <source>
        <dbReference type="EMBL" id="MXR69906.1"/>
    </source>
</evidence>
<dbReference type="InterPro" id="IPR052373">
    <property type="entry name" value="Gamma-glu_amide_hydrolase"/>
</dbReference>
<dbReference type="InterPro" id="IPR029055">
    <property type="entry name" value="Ntn_hydrolases_N"/>
</dbReference>
<dbReference type="PANTHER" id="PTHR43187:SF1">
    <property type="entry name" value="GLUTAMINE AMIDOTRANSFERASE DUG3-RELATED"/>
    <property type="match status" value="1"/>
</dbReference>
<dbReference type="Gene3D" id="3.60.20.10">
    <property type="entry name" value="Glutamine Phosphoribosylpyrophosphate, subunit 1, domain 1"/>
    <property type="match status" value="1"/>
</dbReference>
<dbReference type="RefSeq" id="WP_160797473.1">
    <property type="nucleotide sequence ID" value="NZ_CANMWR010000009.1"/>
</dbReference>
<accession>A0A6L7I070</accession>
<keyword evidence="4" id="KW-1185">Reference proteome</keyword>
<evidence type="ECO:0000313" key="4">
    <source>
        <dbReference type="Proteomes" id="UP000474778"/>
    </source>
</evidence>
<evidence type="ECO:0000256" key="1">
    <source>
        <dbReference type="ARBA" id="ARBA00022962"/>
    </source>
</evidence>
<sequence>MCRWLAYSGRPIFLDTLVTQPSHSLVAQSLNSELNISPAGVLLSTNGDGFGVGWYNRRAEPGVFRDDKPAWHDENLKNLCHQVESHIFFAHIRATTTGDVQRTNCHPFQFENWLFQHNGHVSDFEKIRRELQLEIAPELYPYLRGTTDSETFFMLALTYGLQKTPKLALQKMVERVLVALERVNPKGVLNLSCALSDGDRLYTLRFSHNEEAMTQFYSSDTECIQDFDDQFELMPQGSIVVVSEPLDKASEKWKPIPANTFATIEENQVSSEAFL</sequence>
<dbReference type="AlphaFoldDB" id="A0A6L7I070"/>
<dbReference type="Pfam" id="PF13230">
    <property type="entry name" value="GATase_4"/>
    <property type="match status" value="1"/>
</dbReference>
<dbReference type="InterPro" id="IPR026869">
    <property type="entry name" value="EgtC-like"/>
</dbReference>
<dbReference type="CDD" id="cd01908">
    <property type="entry name" value="YafJ"/>
    <property type="match status" value="1"/>
</dbReference>
<keyword evidence="3" id="KW-0808">Transferase</keyword>
<feature type="domain" description="Glutamine amidotransferase type-2" evidence="2">
    <location>
        <begin position="2"/>
        <end position="245"/>
    </location>
</feature>
<gene>
    <name evidence="3" type="ORF">GNT65_14685</name>
</gene>
<keyword evidence="1 3" id="KW-0315">Glutamine amidotransferase</keyword>
<organism evidence="3 4">
    <name type="scientific">Shewanella insulae</name>
    <dbReference type="NCBI Taxonomy" id="2681496"/>
    <lineage>
        <taxon>Bacteria</taxon>
        <taxon>Pseudomonadati</taxon>
        <taxon>Pseudomonadota</taxon>
        <taxon>Gammaproteobacteria</taxon>
        <taxon>Alteromonadales</taxon>
        <taxon>Shewanellaceae</taxon>
        <taxon>Shewanella</taxon>
    </lineage>
</organism>
<dbReference type="GO" id="GO:0016740">
    <property type="term" value="F:transferase activity"/>
    <property type="evidence" value="ECO:0007669"/>
    <property type="project" value="UniProtKB-KW"/>
</dbReference>
<dbReference type="InterPro" id="IPR017932">
    <property type="entry name" value="GATase_2_dom"/>
</dbReference>
<protein>
    <submittedName>
        <fullName evidence="3">Class II glutamine amidotransferase</fullName>
    </submittedName>
</protein>
<proteinExistence type="predicted"/>
<dbReference type="EMBL" id="WRPA01000013">
    <property type="protein sequence ID" value="MXR69906.1"/>
    <property type="molecule type" value="Genomic_DNA"/>
</dbReference>
<reference evidence="3 4" key="1">
    <citation type="submission" date="2019-12" db="EMBL/GenBank/DDBJ databases">
        <title>Shewanella insulae sp. nov., isolated from a tidal flat.</title>
        <authorList>
            <person name="Yoon J.-H."/>
        </authorList>
    </citation>
    <scope>NUCLEOTIDE SEQUENCE [LARGE SCALE GENOMIC DNA]</scope>
    <source>
        <strain evidence="3 4">JBTF-M18</strain>
    </source>
</reference>
<name>A0A6L7I070_9GAMM</name>
<evidence type="ECO:0000259" key="2">
    <source>
        <dbReference type="PROSITE" id="PS51278"/>
    </source>
</evidence>
<dbReference type="PANTHER" id="PTHR43187">
    <property type="entry name" value="GLUTAMINE AMIDOTRANSFERASE DUG3-RELATED"/>
    <property type="match status" value="1"/>
</dbReference>